<organism evidence="1 2">
    <name type="scientific">Chryseobacterium arthrosphaerae</name>
    <dbReference type="NCBI Taxonomy" id="651561"/>
    <lineage>
        <taxon>Bacteria</taxon>
        <taxon>Pseudomonadati</taxon>
        <taxon>Bacteroidota</taxon>
        <taxon>Flavobacteriia</taxon>
        <taxon>Flavobacteriales</taxon>
        <taxon>Weeksellaceae</taxon>
        <taxon>Chryseobacterium group</taxon>
        <taxon>Chryseobacterium</taxon>
    </lineage>
</organism>
<evidence type="ECO:0000313" key="1">
    <source>
        <dbReference type="EMBL" id="OCA74417.1"/>
    </source>
</evidence>
<accession>A0A1B8ZS62</accession>
<evidence type="ECO:0000313" key="2">
    <source>
        <dbReference type="Proteomes" id="UP000093432"/>
    </source>
</evidence>
<protein>
    <submittedName>
        <fullName evidence="1">Uncharacterized protein</fullName>
    </submittedName>
</protein>
<comment type="caution">
    <text evidence="1">The sequence shown here is derived from an EMBL/GenBank/DDBJ whole genome shotgun (WGS) entry which is preliminary data.</text>
</comment>
<sequence>MIQKIFLILLSFCFAFSFSQKKKKKPADLLAEYHNYQIGSLNKNFKPVPLHKRIDKFPFSKAARVKIVSYNLNLKKSAAMSYTPPPPPPKTKEDSIRLTRYYDSIKKNKDFELREAVDHSDFTGIQESRTLTLSEISELTDVIYNTCEKYNIGFVSTRGCFFPRNAILLYDENDHIFAYFEICFECSAIESSPRKMLEPLETCEYLYPELEKFFKSKGVSTQFIERK</sequence>
<reference evidence="2" key="1">
    <citation type="submission" date="2016-07" db="EMBL/GenBank/DDBJ databases">
        <authorList>
            <person name="Florea S."/>
            <person name="Webb J.S."/>
            <person name="Jaromczyk J."/>
            <person name="Schardl C.L."/>
        </authorList>
    </citation>
    <scope>NUCLEOTIDE SEQUENCE [LARGE SCALE GENOMIC DNA]</scope>
    <source>
        <strain evidence="2">CC-VM-7</strain>
    </source>
</reference>
<dbReference type="Proteomes" id="UP000093432">
    <property type="component" value="Unassembled WGS sequence"/>
</dbReference>
<dbReference type="RefSeq" id="WP_065398406.1">
    <property type="nucleotide sequence ID" value="NZ_MAYG01000001.1"/>
</dbReference>
<dbReference type="OrthoDB" id="656959at2"/>
<dbReference type="STRING" id="651561.BBI00_08775"/>
<gene>
    <name evidence="1" type="ORF">BBI00_08775</name>
</gene>
<proteinExistence type="predicted"/>
<dbReference type="EMBL" id="MAYG01000001">
    <property type="protein sequence ID" value="OCA74417.1"/>
    <property type="molecule type" value="Genomic_DNA"/>
</dbReference>
<dbReference type="AlphaFoldDB" id="A0A1B8ZS62"/>
<name>A0A1B8ZS62_9FLAO</name>